<organism evidence="5 6">
    <name type="scientific">Fraxinus pennsylvanica</name>
    <dbReference type="NCBI Taxonomy" id="56036"/>
    <lineage>
        <taxon>Eukaryota</taxon>
        <taxon>Viridiplantae</taxon>
        <taxon>Streptophyta</taxon>
        <taxon>Embryophyta</taxon>
        <taxon>Tracheophyta</taxon>
        <taxon>Spermatophyta</taxon>
        <taxon>Magnoliopsida</taxon>
        <taxon>eudicotyledons</taxon>
        <taxon>Gunneridae</taxon>
        <taxon>Pentapetalae</taxon>
        <taxon>asterids</taxon>
        <taxon>lamiids</taxon>
        <taxon>Lamiales</taxon>
        <taxon>Oleaceae</taxon>
        <taxon>Oleeae</taxon>
        <taxon>Fraxinus</taxon>
    </lineage>
</organism>
<dbReference type="InterPro" id="IPR003578">
    <property type="entry name" value="Small_GTPase_Rho"/>
</dbReference>
<comment type="similarity">
    <text evidence="1">Belongs to the small GTPase superfamily. Rho family.</text>
</comment>
<evidence type="ECO:0000256" key="3">
    <source>
        <dbReference type="ARBA" id="ARBA00023134"/>
    </source>
</evidence>
<accession>A0AAD1Z9G7</accession>
<evidence type="ECO:0000313" key="6">
    <source>
        <dbReference type="Proteomes" id="UP000834106"/>
    </source>
</evidence>
<keyword evidence="3" id="KW-0342">GTP-binding</keyword>
<dbReference type="PANTHER" id="PTHR24072">
    <property type="entry name" value="RHO FAMILY GTPASE"/>
    <property type="match status" value="1"/>
</dbReference>
<protein>
    <submittedName>
        <fullName evidence="5">Uncharacterized protein</fullName>
    </submittedName>
</protein>
<dbReference type="GO" id="GO:0003924">
    <property type="term" value="F:GTPase activity"/>
    <property type="evidence" value="ECO:0007669"/>
    <property type="project" value="InterPro"/>
</dbReference>
<sequence length="167" mass="19298">MFFQTDYNRLRPSSYCGADVFFLHFSLISKASYENIAKKLRHYASGVALILVGTKLDKISLFLRYIFISFKTLLVSSWSFIQFKERRWVVKVLGLIKPFCRLCRKGEELKKLIGSAVYIECSSKTQQNVKAVFDAAIKIVLQPPKQVKIKDDQSSPRRSERLLNSLH</sequence>
<evidence type="ECO:0000256" key="2">
    <source>
        <dbReference type="ARBA" id="ARBA00022741"/>
    </source>
</evidence>
<dbReference type="GO" id="GO:0005525">
    <property type="term" value="F:GTP binding"/>
    <property type="evidence" value="ECO:0007669"/>
    <property type="project" value="UniProtKB-KW"/>
</dbReference>
<dbReference type="EMBL" id="OU503041">
    <property type="protein sequence ID" value="CAI9763806.1"/>
    <property type="molecule type" value="Genomic_DNA"/>
</dbReference>
<evidence type="ECO:0000256" key="1">
    <source>
        <dbReference type="ARBA" id="ARBA00010142"/>
    </source>
</evidence>
<dbReference type="InterPro" id="IPR027417">
    <property type="entry name" value="P-loop_NTPase"/>
</dbReference>
<dbReference type="AlphaFoldDB" id="A0AAD1Z9G7"/>
<proteinExistence type="inferred from homology"/>
<dbReference type="SMART" id="SM00174">
    <property type="entry name" value="RHO"/>
    <property type="match status" value="1"/>
</dbReference>
<gene>
    <name evidence="5" type="ORF">FPE_LOCUS11236</name>
</gene>
<keyword evidence="6" id="KW-1185">Reference proteome</keyword>
<dbReference type="Proteomes" id="UP000834106">
    <property type="component" value="Chromosome 6"/>
</dbReference>
<dbReference type="SUPFAM" id="SSF52540">
    <property type="entry name" value="P-loop containing nucleoside triphosphate hydrolases"/>
    <property type="match status" value="1"/>
</dbReference>
<evidence type="ECO:0000256" key="4">
    <source>
        <dbReference type="ARBA" id="ARBA00023288"/>
    </source>
</evidence>
<dbReference type="GO" id="GO:0007264">
    <property type="term" value="P:small GTPase-mediated signal transduction"/>
    <property type="evidence" value="ECO:0007669"/>
    <property type="project" value="InterPro"/>
</dbReference>
<keyword evidence="2" id="KW-0547">Nucleotide-binding</keyword>
<dbReference type="Pfam" id="PF00071">
    <property type="entry name" value="Ras"/>
    <property type="match status" value="1"/>
</dbReference>
<reference evidence="5" key="1">
    <citation type="submission" date="2023-05" db="EMBL/GenBank/DDBJ databases">
        <authorList>
            <person name="Huff M."/>
        </authorList>
    </citation>
    <scope>NUCLEOTIDE SEQUENCE</scope>
</reference>
<evidence type="ECO:0000313" key="5">
    <source>
        <dbReference type="EMBL" id="CAI9763806.1"/>
    </source>
</evidence>
<keyword evidence="4" id="KW-0449">Lipoprotein</keyword>
<dbReference type="Gene3D" id="3.40.50.300">
    <property type="entry name" value="P-loop containing nucleotide triphosphate hydrolases"/>
    <property type="match status" value="1"/>
</dbReference>
<dbReference type="InterPro" id="IPR001806">
    <property type="entry name" value="Small_GTPase"/>
</dbReference>
<name>A0AAD1Z9G7_9LAMI</name>